<dbReference type="KEGG" id="fer:FNB15_11025"/>
<dbReference type="SUPFAM" id="SSF46785">
    <property type="entry name" value="Winged helix' DNA-binding domain"/>
    <property type="match status" value="1"/>
</dbReference>
<sequence length="212" mass="23356">MPAPLRSPAIRNGAKAERPKLERRAASVVDYGTLPDHVGYLLRLAQLRVWEDFYGRMGDTGVSPALFSALMLVRSNPGIQQSRLGEALGVARSGAMTMTDRLERLGLVERRADPHDRRAYGLFLTADGDRRMAEFVARVQQHDMLINQALSPDEHRTLMQLLHKFVAAPTPIAEERRAQGGQPAARLSAVDDDPVASRTKRAVPAGRRASLS</sequence>
<feature type="region of interest" description="Disordered" evidence="1">
    <location>
        <begin position="174"/>
        <end position="212"/>
    </location>
</feature>
<keyword evidence="4" id="KW-1185">Reference proteome</keyword>
<dbReference type="PROSITE" id="PS50995">
    <property type="entry name" value="HTH_MARR_2"/>
    <property type="match status" value="1"/>
</dbReference>
<dbReference type="InterPro" id="IPR036388">
    <property type="entry name" value="WH-like_DNA-bd_sf"/>
</dbReference>
<dbReference type="Proteomes" id="UP000317496">
    <property type="component" value="Chromosome"/>
</dbReference>
<dbReference type="GO" id="GO:0003700">
    <property type="term" value="F:DNA-binding transcription factor activity"/>
    <property type="evidence" value="ECO:0007669"/>
    <property type="project" value="InterPro"/>
</dbReference>
<protein>
    <submittedName>
        <fullName evidence="3">Winged helix-turn-helix transcriptional regulator</fullName>
    </submittedName>
</protein>
<dbReference type="InterPro" id="IPR039422">
    <property type="entry name" value="MarR/SlyA-like"/>
</dbReference>
<accession>A0A516H1W4</accession>
<dbReference type="Gene3D" id="1.10.10.10">
    <property type="entry name" value="Winged helix-like DNA-binding domain superfamily/Winged helix DNA-binding domain"/>
    <property type="match status" value="1"/>
</dbReference>
<evidence type="ECO:0000313" key="3">
    <source>
        <dbReference type="EMBL" id="QDO97767.1"/>
    </source>
</evidence>
<organism evidence="3 4">
    <name type="scientific">Ferrovibrio terrae</name>
    <dbReference type="NCBI Taxonomy" id="2594003"/>
    <lineage>
        <taxon>Bacteria</taxon>
        <taxon>Pseudomonadati</taxon>
        <taxon>Pseudomonadota</taxon>
        <taxon>Alphaproteobacteria</taxon>
        <taxon>Rhodospirillales</taxon>
        <taxon>Rhodospirillaceae</taxon>
        <taxon>Ferrovibrio</taxon>
    </lineage>
</organism>
<evidence type="ECO:0000256" key="1">
    <source>
        <dbReference type="SAM" id="MobiDB-lite"/>
    </source>
</evidence>
<dbReference type="SMART" id="SM00347">
    <property type="entry name" value="HTH_MARR"/>
    <property type="match status" value="1"/>
</dbReference>
<evidence type="ECO:0000313" key="4">
    <source>
        <dbReference type="Proteomes" id="UP000317496"/>
    </source>
</evidence>
<dbReference type="InterPro" id="IPR000835">
    <property type="entry name" value="HTH_MarR-typ"/>
</dbReference>
<dbReference type="InterPro" id="IPR036390">
    <property type="entry name" value="WH_DNA-bd_sf"/>
</dbReference>
<dbReference type="PRINTS" id="PR00598">
    <property type="entry name" value="HTHMARR"/>
</dbReference>
<dbReference type="PANTHER" id="PTHR33164:SF57">
    <property type="entry name" value="MARR-FAMILY TRANSCRIPTIONAL REGULATOR"/>
    <property type="match status" value="1"/>
</dbReference>
<dbReference type="PANTHER" id="PTHR33164">
    <property type="entry name" value="TRANSCRIPTIONAL REGULATOR, MARR FAMILY"/>
    <property type="match status" value="1"/>
</dbReference>
<name>A0A516H1W4_9PROT</name>
<dbReference type="GO" id="GO:0006950">
    <property type="term" value="P:response to stress"/>
    <property type="evidence" value="ECO:0007669"/>
    <property type="project" value="TreeGrafter"/>
</dbReference>
<dbReference type="OrthoDB" id="7427954at2"/>
<feature type="domain" description="HTH marR-type" evidence="2">
    <location>
        <begin position="35"/>
        <end position="167"/>
    </location>
</feature>
<gene>
    <name evidence="3" type="ORF">FNB15_11025</name>
</gene>
<dbReference type="EMBL" id="CP041636">
    <property type="protein sequence ID" value="QDO97767.1"/>
    <property type="molecule type" value="Genomic_DNA"/>
</dbReference>
<reference evidence="3 4" key="1">
    <citation type="submission" date="2019-07" db="EMBL/GenBank/DDBJ databases">
        <title>Genome sequencing for Ferrovibrio sp. K5.</title>
        <authorList>
            <person name="Park S.-J."/>
        </authorList>
    </citation>
    <scope>NUCLEOTIDE SEQUENCE [LARGE SCALE GENOMIC DNA]</scope>
    <source>
        <strain evidence="3 4">K5</strain>
    </source>
</reference>
<dbReference type="AlphaFoldDB" id="A0A516H1W4"/>
<dbReference type="Pfam" id="PF12802">
    <property type="entry name" value="MarR_2"/>
    <property type="match status" value="1"/>
</dbReference>
<evidence type="ECO:0000259" key="2">
    <source>
        <dbReference type="PROSITE" id="PS50995"/>
    </source>
</evidence>
<dbReference type="RefSeq" id="WP_144068748.1">
    <property type="nucleotide sequence ID" value="NZ_CP041636.1"/>
</dbReference>
<proteinExistence type="predicted"/>